<dbReference type="Proteomes" id="UP000254912">
    <property type="component" value="Unassembled WGS sequence"/>
</dbReference>
<evidence type="ECO:0000256" key="1">
    <source>
        <dbReference type="ARBA" id="ARBA00006479"/>
    </source>
</evidence>
<accession>A0A288QSU4</accession>
<keyword evidence="3" id="KW-1185">Reference proteome</keyword>
<protein>
    <submittedName>
        <fullName evidence="2">Uncharacterized protein</fullName>
    </submittedName>
</protein>
<dbReference type="PANTHER" id="PTHR18964">
    <property type="entry name" value="ROK (REPRESSOR, ORF, KINASE) FAMILY"/>
    <property type="match status" value="1"/>
</dbReference>
<dbReference type="InterPro" id="IPR043129">
    <property type="entry name" value="ATPase_NBD"/>
</dbReference>
<evidence type="ECO:0000313" key="3">
    <source>
        <dbReference type="Proteomes" id="UP000254912"/>
    </source>
</evidence>
<dbReference type="InterPro" id="IPR000600">
    <property type="entry name" value="ROK"/>
</dbReference>
<dbReference type="KEGG" id="wso:WSWS_00441"/>
<comment type="similarity">
    <text evidence="1">Belongs to the ROK (NagC/XylR) family.</text>
</comment>
<comment type="caution">
    <text evidence="2">The sequence shown here is derived from an EMBL/GenBank/DDBJ whole genome shotgun (WGS) entry which is preliminary data.</text>
</comment>
<evidence type="ECO:0000313" key="2">
    <source>
        <dbReference type="EMBL" id="RDL11652.1"/>
    </source>
</evidence>
<name>A0A288QSU4_9LACO</name>
<dbReference type="Gene3D" id="3.30.420.40">
    <property type="match status" value="2"/>
</dbReference>
<proteinExistence type="inferred from homology"/>
<dbReference type="GeneID" id="94545648"/>
<reference evidence="2 3" key="1">
    <citation type="submission" date="2018-07" db="EMBL/GenBank/DDBJ databases">
        <title>Genomic Encyclopedia of Type Strains, Phase III (KMG-III): the genomes of soil and plant-associated and newly described type strains.</title>
        <authorList>
            <person name="Whitman W."/>
        </authorList>
    </citation>
    <scope>NUCLEOTIDE SEQUENCE [LARGE SCALE GENOMIC DNA]</scope>
    <source>
        <strain evidence="2 3">CECT 7031</strain>
    </source>
</reference>
<dbReference type="SUPFAM" id="SSF53067">
    <property type="entry name" value="Actin-like ATPase domain"/>
    <property type="match status" value="1"/>
</dbReference>
<organism evidence="2 3">
    <name type="scientific">Weissella soli</name>
    <dbReference type="NCBI Taxonomy" id="155866"/>
    <lineage>
        <taxon>Bacteria</taxon>
        <taxon>Bacillati</taxon>
        <taxon>Bacillota</taxon>
        <taxon>Bacilli</taxon>
        <taxon>Lactobacillales</taxon>
        <taxon>Lactobacillaceae</taxon>
        <taxon>Weissella</taxon>
    </lineage>
</organism>
<dbReference type="AlphaFoldDB" id="A0A288QSU4"/>
<dbReference type="Pfam" id="PF00480">
    <property type="entry name" value="ROK"/>
    <property type="match status" value="1"/>
</dbReference>
<gene>
    <name evidence="2" type="ORF">DFP99_0070</name>
</gene>
<dbReference type="RefSeq" id="WP_070229724.1">
    <property type="nucleotide sequence ID" value="NZ_BJYO01000002.1"/>
</dbReference>
<dbReference type="EMBL" id="QRAS01000001">
    <property type="protein sequence ID" value="RDL11652.1"/>
    <property type="molecule type" value="Genomic_DNA"/>
</dbReference>
<sequence length="298" mass="31810">MEILGIDVGGTTIKAALVSDTGEIRQASKVTIPTIDERDAVINTIVDLVAQFPTAEKVGVSFPGVIQGKGYLRTAGALRSMFKIDLYAELTQLITKPLAILNDANAATLAEQAVGDAKDVDNYILFALGTGVGGGLVINGQLYAGKHGMAGEFGFQSMNPYHETNEMDYSLSFEGSLVFGLIRNYELATGRNVNRDAKQVFEAAEAGDAVAASVVERFYLSLAHGILNAVMMIDPELILIAGGVTNRSTFLEELLTTLDIVMSDLLRYQDIELPPIKLAKMKADAGIVGAAQYAKTTL</sequence>
<dbReference type="PANTHER" id="PTHR18964:SF149">
    <property type="entry name" value="BIFUNCTIONAL UDP-N-ACETYLGLUCOSAMINE 2-EPIMERASE_N-ACETYLMANNOSAMINE KINASE"/>
    <property type="match status" value="1"/>
</dbReference>